<accession>A0A085VLE8</accession>
<evidence type="ECO:0000313" key="2">
    <source>
        <dbReference type="Proteomes" id="UP000028631"/>
    </source>
</evidence>
<name>A0A085VLE8_PSESX</name>
<proteinExistence type="predicted"/>
<dbReference type="Proteomes" id="UP000028631">
    <property type="component" value="Unassembled WGS sequence"/>
</dbReference>
<organism evidence="1 2">
    <name type="scientific">Pseudomonas syringae</name>
    <dbReference type="NCBI Taxonomy" id="317"/>
    <lineage>
        <taxon>Bacteria</taxon>
        <taxon>Pseudomonadati</taxon>
        <taxon>Pseudomonadota</taxon>
        <taxon>Gammaproteobacteria</taxon>
        <taxon>Pseudomonadales</taxon>
        <taxon>Pseudomonadaceae</taxon>
        <taxon>Pseudomonas</taxon>
    </lineage>
</organism>
<keyword evidence="2" id="KW-1185">Reference proteome</keyword>
<sequence length="143" mass="17110">MNTDGRQLRQKGLELSEDPFGKVLTGWIFQPWDIVQIVMVQAFVQRLEDRFDFREIAYPADVRVYFPFQVDRYTERMAMQPPAFMALWYMGKEMRGFKRKFFKNFHQSTLEKGDRRSDACCRRVYQHWFGLCAKSAGQTDSFH</sequence>
<reference evidence="1 2" key="1">
    <citation type="submission" date="2014-07" db="EMBL/GenBank/DDBJ databases">
        <title>Draft Genome Sequences of Environmental Pseudomonas syringae strains.</title>
        <authorList>
            <person name="Baltrus D.A."/>
            <person name="Berge O."/>
            <person name="Morris C."/>
        </authorList>
    </citation>
    <scope>NUCLEOTIDE SEQUENCE [LARGE SCALE GENOMIC DNA]</scope>
    <source>
        <strain evidence="1 2">GAW0119</strain>
    </source>
</reference>
<gene>
    <name evidence="1" type="ORF">IV01_09865</name>
</gene>
<comment type="caution">
    <text evidence="1">The sequence shown here is derived from an EMBL/GenBank/DDBJ whole genome shotgun (WGS) entry which is preliminary data.</text>
</comment>
<protein>
    <submittedName>
        <fullName evidence="1">Uncharacterized protein</fullName>
    </submittedName>
</protein>
<dbReference type="EMBL" id="JPQU01000028">
    <property type="protein sequence ID" value="KFE56261.1"/>
    <property type="molecule type" value="Genomic_DNA"/>
</dbReference>
<evidence type="ECO:0000313" key="1">
    <source>
        <dbReference type="EMBL" id="KFE56261.1"/>
    </source>
</evidence>
<dbReference type="AlphaFoldDB" id="A0A085VLE8"/>